<evidence type="ECO:0000313" key="1">
    <source>
        <dbReference type="EMBL" id="JAD73220.1"/>
    </source>
</evidence>
<sequence>MESLSISPSTMIISCARFISSRPYKILSVFASCENFFETSLYLQPTRTPSRLYVKAIAILLFQLRCITLFLVSVSPDIILSEKYVMSSSQSGSRLRSSSLSFL</sequence>
<dbReference type="EMBL" id="GBRH01224675">
    <property type="protein sequence ID" value="JAD73220.1"/>
    <property type="molecule type" value="Transcribed_RNA"/>
</dbReference>
<name>A0A0A9CIL0_ARUDO</name>
<reference evidence="1" key="2">
    <citation type="journal article" date="2015" name="Data Brief">
        <title>Shoot transcriptome of the giant reed, Arundo donax.</title>
        <authorList>
            <person name="Barrero R.A."/>
            <person name="Guerrero F.D."/>
            <person name="Moolhuijzen P."/>
            <person name="Goolsby J.A."/>
            <person name="Tidwell J."/>
            <person name="Bellgard S.E."/>
            <person name="Bellgard M.I."/>
        </authorList>
    </citation>
    <scope>NUCLEOTIDE SEQUENCE</scope>
    <source>
        <tissue evidence="1">Shoot tissue taken approximately 20 cm above the soil surface</tissue>
    </source>
</reference>
<reference evidence="1" key="1">
    <citation type="submission" date="2014-09" db="EMBL/GenBank/DDBJ databases">
        <authorList>
            <person name="Magalhaes I.L.F."/>
            <person name="Oliveira U."/>
            <person name="Santos F.R."/>
            <person name="Vidigal T.H.D.A."/>
            <person name="Brescovit A.D."/>
            <person name="Santos A.J."/>
        </authorList>
    </citation>
    <scope>NUCLEOTIDE SEQUENCE</scope>
    <source>
        <tissue evidence="1">Shoot tissue taken approximately 20 cm above the soil surface</tissue>
    </source>
</reference>
<proteinExistence type="predicted"/>
<organism evidence="1">
    <name type="scientific">Arundo donax</name>
    <name type="common">Giant reed</name>
    <name type="synonym">Donax arundinaceus</name>
    <dbReference type="NCBI Taxonomy" id="35708"/>
    <lineage>
        <taxon>Eukaryota</taxon>
        <taxon>Viridiplantae</taxon>
        <taxon>Streptophyta</taxon>
        <taxon>Embryophyta</taxon>
        <taxon>Tracheophyta</taxon>
        <taxon>Spermatophyta</taxon>
        <taxon>Magnoliopsida</taxon>
        <taxon>Liliopsida</taxon>
        <taxon>Poales</taxon>
        <taxon>Poaceae</taxon>
        <taxon>PACMAD clade</taxon>
        <taxon>Arundinoideae</taxon>
        <taxon>Arundineae</taxon>
        <taxon>Arundo</taxon>
    </lineage>
</organism>
<protein>
    <submittedName>
        <fullName evidence="1">Uncharacterized protein</fullName>
    </submittedName>
</protein>
<dbReference type="AlphaFoldDB" id="A0A0A9CIL0"/>
<accession>A0A0A9CIL0</accession>